<dbReference type="InterPro" id="IPR031872">
    <property type="entry name" value="NDC10_II"/>
</dbReference>
<feature type="compositionally biased region" description="Polar residues" evidence="1">
    <location>
        <begin position="271"/>
        <end position="280"/>
    </location>
</feature>
<feature type="region of interest" description="Disordered" evidence="1">
    <location>
        <begin position="1"/>
        <end position="100"/>
    </location>
</feature>
<evidence type="ECO:0000259" key="2">
    <source>
        <dbReference type="Pfam" id="PF16787"/>
    </source>
</evidence>
<feature type="compositionally biased region" description="Polar residues" evidence="1">
    <location>
        <begin position="303"/>
        <end position="318"/>
    </location>
</feature>
<dbReference type="Pfam" id="PF16787">
    <property type="entry name" value="NDC10_II"/>
    <property type="match status" value="1"/>
</dbReference>
<feature type="compositionally biased region" description="Acidic residues" evidence="1">
    <location>
        <begin position="360"/>
        <end position="391"/>
    </location>
</feature>
<dbReference type="Gene3D" id="1.10.443.20">
    <property type="entry name" value="Centromere DNA-binding protein complex CBF3 subunit, domain 2"/>
    <property type="match status" value="1"/>
</dbReference>
<comment type="caution">
    <text evidence="3">The sequence shown here is derived from an EMBL/GenBank/DDBJ whole genome shotgun (WGS) entry which is preliminary data.</text>
</comment>
<dbReference type="Proteomes" id="UP001362999">
    <property type="component" value="Unassembled WGS sequence"/>
</dbReference>
<gene>
    <name evidence="3" type="ORF">R3P38DRAFT_3190602</name>
</gene>
<feature type="compositionally biased region" description="Low complexity" evidence="1">
    <location>
        <begin position="28"/>
        <end position="39"/>
    </location>
</feature>
<evidence type="ECO:0000256" key="1">
    <source>
        <dbReference type="SAM" id="MobiDB-lite"/>
    </source>
</evidence>
<keyword evidence="4" id="KW-1185">Reference proteome</keyword>
<feature type="region of interest" description="Disordered" evidence="1">
    <location>
        <begin position="356"/>
        <end position="395"/>
    </location>
</feature>
<feature type="region of interest" description="Disordered" evidence="1">
    <location>
        <begin position="240"/>
        <end position="334"/>
    </location>
</feature>
<protein>
    <recommendedName>
        <fullName evidence="2">Ndc10 domain-containing protein</fullName>
    </recommendedName>
</protein>
<feature type="compositionally biased region" description="Polar residues" evidence="1">
    <location>
        <begin position="70"/>
        <end position="86"/>
    </location>
</feature>
<dbReference type="GO" id="GO:0003677">
    <property type="term" value="F:DNA binding"/>
    <property type="evidence" value="ECO:0007669"/>
    <property type="project" value="InterPro"/>
</dbReference>
<feature type="compositionally biased region" description="Low complexity" evidence="1">
    <location>
        <begin position="48"/>
        <end position="67"/>
    </location>
</feature>
<feature type="region of interest" description="Disordered" evidence="1">
    <location>
        <begin position="1156"/>
        <end position="1215"/>
    </location>
</feature>
<evidence type="ECO:0000313" key="4">
    <source>
        <dbReference type="Proteomes" id="UP001362999"/>
    </source>
</evidence>
<dbReference type="EMBL" id="JAWWNJ010000029">
    <property type="protein sequence ID" value="KAK7027617.1"/>
    <property type="molecule type" value="Genomic_DNA"/>
</dbReference>
<organism evidence="3 4">
    <name type="scientific">Favolaschia claudopus</name>
    <dbReference type="NCBI Taxonomy" id="2862362"/>
    <lineage>
        <taxon>Eukaryota</taxon>
        <taxon>Fungi</taxon>
        <taxon>Dikarya</taxon>
        <taxon>Basidiomycota</taxon>
        <taxon>Agaricomycotina</taxon>
        <taxon>Agaricomycetes</taxon>
        <taxon>Agaricomycetidae</taxon>
        <taxon>Agaricales</taxon>
        <taxon>Marasmiineae</taxon>
        <taxon>Mycenaceae</taxon>
        <taxon>Favolaschia</taxon>
    </lineage>
</organism>
<evidence type="ECO:0000313" key="3">
    <source>
        <dbReference type="EMBL" id="KAK7027617.1"/>
    </source>
</evidence>
<sequence>MNLASSEAFAGVIDPALLSPRQTGDSVGGATTNGATTFASSFPSPTRPNLAGNNASPSSLSSSAAAAVPRTTSQQPAAKTSSSSLTVGKPSKSSRPVSKKELDVWAASNFAPNRAGNESRAQYRTRITNVVRKEPLREACSRLRISNQVGAKAKLVLFYQVLENYWYNSASSSSTTPSLYPLPATAPPTEQHLANHLYPPPQPIQFPPPPAALRPVSSNARGEMRGGIPAFHFTTFSMQPPATALSGTSSARPTPPSANVQRKTAKRRRTQPTQTQAEATSSRAASSRSLGEPIVNPQAATPVHSSPAATTADTSQHVGGTPVNIPPSARPGAEDAEEIAELLRRYDVDGANISELMGYDSDDEQDEEDEEGFDGDQSGDDEDSAEEIDDQDQMRQRARVAAAKRFEGNRRKGGLRTQQAVVRDWNIFLEFALKHKGLKDRIVDELALLYYLEYTGERCKRTRKGIEIPGTRVGASQIKKLFFGVLRIRKEQDAADETLAARRPATSVFVLDSLKTRMDEALQRNRGGLDEGEDCPDIIANTWLSEVDQEQQDKIGLSFLAHRHLRLAVFGHLCWTAQHASGNRGDDFRALKLSELQPYQMPHPSGRSKIYAILGLQGEEKAGKRGMRTVINPVYSTFIAHLHPEKCPLGAFAIFLHWLYDVKELLSVMDIDFSVNKTWRQVRLLHGPKAPTVPFNEQNLYNLYCKAYKEAGFHSRLKAHLPRHLLGYRQYEMNVDAEETSKMGWVRSQTYADVYSPAMPRKAILGAAGYRADEVYDPVWRHVEVPAEFLDLMCPMAEEKRAPIVGKQNLVGAVRHWDMIVELRPYLFQVGVGPPLFQKRPNSAIFKLPALANRDVQNWMKTEFPEQLSRLQAAAGSTIDLERIQNTEIHRALSQMTTFMASQNNDIRKLKEVLERRTAPLSPAKGFSTATYHHRAIASSSSSTSIQASILSSPIIVHRDEYNHETGTYETVDDSTPRAFVIPPSPSPHTPRQPTQVDLILPSPAAFYPKGDLAFYTVQPDCSRPFLVNGPAECKMGAEAGTRGLWGLWTSSGRSIRRVKLFATVAGVQIGVKPPLRDVEAHFYSQWRTPLDVTKQQQKNIQKAWSRFREIPEWICKSSERRHVPPTVIIDELKGMLGDNGITSLNQLSKKVAEMRKSLASPTTESSSSSSSNEEFQSNAAAQPGELGPAIILSTEKRSRKRAIDPRRAKKIKFG</sequence>
<reference evidence="3 4" key="1">
    <citation type="journal article" date="2024" name="J Genomics">
        <title>Draft genome sequencing and assembly of Favolaschia claudopus CIRM-BRFM 2984 isolated from oak limbs.</title>
        <authorList>
            <person name="Navarro D."/>
            <person name="Drula E."/>
            <person name="Chaduli D."/>
            <person name="Cazenave R."/>
            <person name="Ahrendt S."/>
            <person name="Wang J."/>
            <person name="Lipzen A."/>
            <person name="Daum C."/>
            <person name="Barry K."/>
            <person name="Grigoriev I.V."/>
            <person name="Favel A."/>
            <person name="Rosso M.N."/>
            <person name="Martin F."/>
        </authorList>
    </citation>
    <scope>NUCLEOTIDE SEQUENCE [LARGE SCALE GENOMIC DNA]</scope>
    <source>
        <strain evidence="3 4">CIRM-BRFM 2984</strain>
    </source>
</reference>
<feature type="compositionally biased region" description="Polar residues" evidence="1">
    <location>
        <begin position="240"/>
        <end position="262"/>
    </location>
</feature>
<dbReference type="InterPro" id="IPR038279">
    <property type="entry name" value="Ndc10_dom2_sf"/>
</dbReference>
<accession>A0AAW0BNI9</accession>
<feature type="region of interest" description="Disordered" evidence="1">
    <location>
        <begin position="206"/>
        <end position="226"/>
    </location>
</feature>
<proteinExistence type="predicted"/>
<feature type="domain" description="Ndc10" evidence="2">
    <location>
        <begin position="582"/>
        <end position="856"/>
    </location>
</feature>
<name>A0AAW0BNI9_9AGAR</name>
<dbReference type="AlphaFoldDB" id="A0AAW0BNI9"/>